<keyword evidence="7" id="KW-0449">Lipoprotein</keyword>
<feature type="signal peptide" evidence="8">
    <location>
        <begin position="1"/>
        <end position="21"/>
    </location>
</feature>
<dbReference type="EMBL" id="LS991949">
    <property type="protein sequence ID" value="SYV89806.1"/>
    <property type="molecule type" value="Genomic_DNA"/>
</dbReference>
<evidence type="ECO:0008006" key="11">
    <source>
        <dbReference type="Google" id="ProtNLM"/>
    </source>
</evidence>
<gene>
    <name evidence="9" type="ORF">NCTC10135_00308</name>
</gene>
<protein>
    <recommendedName>
        <fullName evidence="11">Lipoprotein</fullName>
    </recommendedName>
</protein>
<keyword evidence="3 8" id="KW-0732">Signal</keyword>
<organism evidence="9 10">
    <name type="scientific">Metamycoplasma alkalescens</name>
    <dbReference type="NCBI Taxonomy" id="45363"/>
    <lineage>
        <taxon>Bacteria</taxon>
        <taxon>Bacillati</taxon>
        <taxon>Mycoplasmatota</taxon>
        <taxon>Mycoplasmoidales</taxon>
        <taxon>Metamycoplasmataceae</taxon>
        <taxon>Metamycoplasma</taxon>
    </lineage>
</organism>
<dbReference type="AlphaFoldDB" id="A0A3B0PE67"/>
<evidence type="ECO:0000256" key="7">
    <source>
        <dbReference type="ARBA" id="ARBA00023288"/>
    </source>
</evidence>
<evidence type="ECO:0000256" key="4">
    <source>
        <dbReference type="ARBA" id="ARBA00022737"/>
    </source>
</evidence>
<comment type="subcellular location">
    <subcellularLocation>
        <location evidence="1">Cell membrane</location>
        <topology evidence="1">Lipid-anchor</topology>
    </subcellularLocation>
</comment>
<dbReference type="Proteomes" id="UP000259864">
    <property type="component" value="Chromosome 1"/>
</dbReference>
<keyword evidence="2" id="KW-1003">Cell membrane</keyword>
<keyword evidence="5" id="KW-0472">Membrane</keyword>
<dbReference type="GO" id="GO:0005886">
    <property type="term" value="C:plasma membrane"/>
    <property type="evidence" value="ECO:0007669"/>
    <property type="project" value="UniProtKB-SubCell"/>
</dbReference>
<sequence length="81" mass="8957">MNKKLRLFLSAMPVIALPVVAASCNTTNNKNDFSSLKEKIEKLSVEQKRELIDNLNLTKEEKSELIDKLNSGAGIAAAIVW</sequence>
<name>A0A3B0PE67_9BACT</name>
<evidence type="ECO:0000256" key="6">
    <source>
        <dbReference type="ARBA" id="ARBA00023139"/>
    </source>
</evidence>
<evidence type="ECO:0000256" key="1">
    <source>
        <dbReference type="ARBA" id="ARBA00004193"/>
    </source>
</evidence>
<evidence type="ECO:0000256" key="5">
    <source>
        <dbReference type="ARBA" id="ARBA00023136"/>
    </source>
</evidence>
<evidence type="ECO:0000313" key="9">
    <source>
        <dbReference type="EMBL" id="SYV89806.1"/>
    </source>
</evidence>
<proteinExistence type="predicted"/>
<evidence type="ECO:0000256" key="8">
    <source>
        <dbReference type="SAM" id="SignalP"/>
    </source>
</evidence>
<dbReference type="KEGG" id="mala:NCTC10135_00308"/>
<dbReference type="PROSITE" id="PS51257">
    <property type="entry name" value="PROKAR_LIPOPROTEIN"/>
    <property type="match status" value="1"/>
</dbReference>
<feature type="non-terminal residue" evidence="9">
    <location>
        <position position="81"/>
    </location>
</feature>
<evidence type="ECO:0000313" key="10">
    <source>
        <dbReference type="Proteomes" id="UP000259864"/>
    </source>
</evidence>
<reference evidence="10" key="1">
    <citation type="submission" date="2018-06" db="EMBL/GenBank/DDBJ databases">
        <authorList>
            <consortium name="Pathogen Informatics"/>
        </authorList>
    </citation>
    <scope>NUCLEOTIDE SEQUENCE [LARGE SCALE GENOMIC DNA]</scope>
    <source>
        <strain evidence="10">NCTC10135</strain>
    </source>
</reference>
<dbReference type="InterPro" id="IPR049890">
    <property type="entry name" value="VlpA-F-like_signal"/>
</dbReference>
<accession>A0A3B0PE67</accession>
<feature type="chain" id="PRO_5017182195" description="Lipoprotein" evidence="8">
    <location>
        <begin position="22"/>
        <end position="81"/>
    </location>
</feature>
<evidence type="ECO:0000256" key="2">
    <source>
        <dbReference type="ARBA" id="ARBA00022475"/>
    </source>
</evidence>
<evidence type="ECO:0000256" key="3">
    <source>
        <dbReference type="ARBA" id="ARBA00022729"/>
    </source>
</evidence>
<keyword evidence="4" id="KW-0677">Repeat</keyword>
<dbReference type="NCBIfam" id="NF033817">
    <property type="entry name" value="Mplas_variab_LP"/>
    <property type="match status" value="1"/>
</dbReference>
<keyword evidence="6" id="KW-0564">Palmitate</keyword>